<dbReference type="EMBL" id="FXTP01000001">
    <property type="protein sequence ID" value="SMO33988.1"/>
    <property type="molecule type" value="Genomic_DNA"/>
</dbReference>
<evidence type="ECO:0000313" key="2">
    <source>
        <dbReference type="EMBL" id="SMO33988.1"/>
    </source>
</evidence>
<proteinExistence type="predicted"/>
<sequence length="314" mass="33904">MRKLLFALTILLISSAPLFAQGSGFQVLGISPMPSSLSKADANTSVPEGAASIYSNPALLALSDYSSIDAGYSFWIANLTHGFGGVNFKNDKRAIAFAFYTAGASDYEQYDRPGESNGTFSIQHISISGAYAHDFGLFSLGAAFQFLNEQNYTYRANGYAFNAGIARNFVDDRVRTGLSITNAGEMQKLNVEATELPTSLKAGVSADVVQFSASPGDELPILISAYLDYAHPLSKTEDRDYADYSKTDPYLNMGLSLTIAETVQVSGGYKTQNNVRPVSFGAEFITNDITVNYAIIPFNTGYGTVHSIGLQYKF</sequence>
<keyword evidence="1" id="KW-0732">Signal</keyword>
<dbReference type="Gene3D" id="2.40.160.60">
    <property type="entry name" value="Outer membrane protein transport protein (OMPP1/FadL/TodX)"/>
    <property type="match status" value="1"/>
</dbReference>
<protein>
    <recommendedName>
        <fullName evidence="4">PorV/PorQ family protein</fullName>
    </recommendedName>
</protein>
<dbReference type="Proteomes" id="UP000317557">
    <property type="component" value="Unassembled WGS sequence"/>
</dbReference>
<accession>A0A521AGX2</accession>
<feature type="chain" id="PRO_5022064370" description="PorV/PorQ family protein" evidence="1">
    <location>
        <begin position="21"/>
        <end position="314"/>
    </location>
</feature>
<evidence type="ECO:0000313" key="3">
    <source>
        <dbReference type="Proteomes" id="UP000317557"/>
    </source>
</evidence>
<dbReference type="RefSeq" id="WP_142452650.1">
    <property type="nucleotide sequence ID" value="NZ_FXTP01000001.1"/>
</dbReference>
<reference evidence="2 3" key="1">
    <citation type="submission" date="2017-05" db="EMBL/GenBank/DDBJ databases">
        <authorList>
            <person name="Varghese N."/>
            <person name="Submissions S."/>
        </authorList>
    </citation>
    <scope>NUCLEOTIDE SEQUENCE [LARGE SCALE GENOMIC DNA]</scope>
    <source>
        <strain evidence="2 3">DSM 21985</strain>
    </source>
</reference>
<evidence type="ECO:0000256" key="1">
    <source>
        <dbReference type="SAM" id="SignalP"/>
    </source>
</evidence>
<name>A0A521AGX2_9BACT</name>
<evidence type="ECO:0008006" key="4">
    <source>
        <dbReference type="Google" id="ProtNLM"/>
    </source>
</evidence>
<dbReference type="OrthoDB" id="1523454at2"/>
<feature type="signal peptide" evidence="1">
    <location>
        <begin position="1"/>
        <end position="20"/>
    </location>
</feature>
<dbReference type="SUPFAM" id="SSF56935">
    <property type="entry name" value="Porins"/>
    <property type="match status" value="1"/>
</dbReference>
<gene>
    <name evidence="2" type="ORF">SAMN06265219_101119</name>
</gene>
<organism evidence="2 3">
    <name type="scientific">Gracilimonas mengyeensis</name>
    <dbReference type="NCBI Taxonomy" id="1302730"/>
    <lineage>
        <taxon>Bacteria</taxon>
        <taxon>Pseudomonadati</taxon>
        <taxon>Balneolota</taxon>
        <taxon>Balneolia</taxon>
        <taxon>Balneolales</taxon>
        <taxon>Balneolaceae</taxon>
        <taxon>Gracilimonas</taxon>
    </lineage>
</organism>
<dbReference type="AlphaFoldDB" id="A0A521AGX2"/>
<keyword evidence="3" id="KW-1185">Reference proteome</keyword>